<protein>
    <recommendedName>
        <fullName evidence="10">T-cell immunomodulatory protein TIP C2 domain-containing protein</fullName>
    </recommendedName>
</protein>
<dbReference type="InterPro" id="IPR057089">
    <property type="entry name" value="C2_TIP"/>
</dbReference>
<dbReference type="Proteomes" id="UP000193986">
    <property type="component" value="Unassembled WGS sequence"/>
</dbReference>
<dbReference type="Pfam" id="PF23122">
    <property type="entry name" value="C2_ITFG1"/>
    <property type="match status" value="1"/>
</dbReference>
<feature type="domain" description="T-cell immunomodulatory protein TIP C2" evidence="10">
    <location>
        <begin position="538"/>
        <end position="649"/>
    </location>
</feature>
<dbReference type="InParanoid" id="A0A1Y2BGS6"/>
<name>A0A1Y2BGS6_9TREE</name>
<keyword evidence="7" id="KW-0325">Glycoprotein</keyword>
<dbReference type="PANTHER" id="PTHR13412:SF0">
    <property type="entry name" value="T-CELL IMMUNOMODULATORY PROTEIN"/>
    <property type="match status" value="1"/>
</dbReference>
<keyword evidence="5 8" id="KW-1133">Transmembrane helix</keyword>
<dbReference type="InterPro" id="IPR024881">
    <property type="entry name" value="Tip"/>
</dbReference>
<feature type="transmembrane region" description="Helical" evidence="8">
    <location>
        <begin position="655"/>
        <end position="679"/>
    </location>
</feature>
<dbReference type="InterPro" id="IPR013517">
    <property type="entry name" value="FG-GAP"/>
</dbReference>
<proteinExistence type="inferred from homology"/>
<dbReference type="GO" id="GO:0005886">
    <property type="term" value="C:plasma membrane"/>
    <property type="evidence" value="ECO:0007669"/>
    <property type="project" value="TreeGrafter"/>
</dbReference>
<sequence length="701" mass="76014">MKLSYFLAVITLVSPTYAIWPFKQKRFTAEALIDAGPLGLEDVGGRVVAVGDWDGDQHADLFVLSEDSKSVQMYLWNRDSFKFLPSHSITLSSTILNVIPGDFNHDGRLDLLIMYLDESGGWWGSKSERTGMEIYLGGGPEGGFQEEHWVLPKATTSQPMVFDADGTLRASLLGFEAREEDAVARTWLSNGSGMILQSPPLHSNEGMCNLANPHSSAFVDMDGDCRPDLVLDCETPHTTQRFIQIWLNRGSGGYELTRTYDLPRGSGALSFADMNRDGTIDIVFPTCSRRSATSGIGQECELNIAYNKQVPICSGEQAVFTGGDAESGTLKCRGWSDLCIADDRFELEFDMSSEYYSSIPLASLFPVSAGEPSLLLHVPGSSSIPLPLRPGDYNVDGYPDLIMTVSNDTAAPSGGIFGGSRGTGTQFKVLENVPCGKNVPGCGGNSKIKRSFKLGTGRGWESVDDIWDAVGASWLDVDADGTLDIMVHRTGEQDQNKVTFLQNNFYHDAFFLKAQVLNGACDGECQPNDGGQKYSSLGGSYSGAAYKLTVLDTLGRRGAQQVAQLPQTGYHALGTPYSFIGLGRTNNYVERLSVGTSLVGADQSPISTLDSLIPNSQLLINPPSPLSIPETEPAPPVKARANQWHSELYLHPGDWVPFVGAAVVLTVLILGGVVVALNAREKKEDERERRRALHAINFQAL</sequence>
<keyword evidence="3 8" id="KW-0812">Transmembrane</keyword>
<keyword evidence="6 8" id="KW-0472">Membrane</keyword>
<comment type="subcellular location">
    <subcellularLocation>
        <location evidence="1">Membrane</location>
        <topology evidence="1">Single-pass type I membrane protein</topology>
    </subcellularLocation>
</comment>
<evidence type="ECO:0000256" key="1">
    <source>
        <dbReference type="ARBA" id="ARBA00004479"/>
    </source>
</evidence>
<evidence type="ECO:0000256" key="5">
    <source>
        <dbReference type="ARBA" id="ARBA00022989"/>
    </source>
</evidence>
<feature type="chain" id="PRO_5012892278" description="T-cell immunomodulatory protein TIP C2 domain-containing protein" evidence="9">
    <location>
        <begin position="19"/>
        <end position="701"/>
    </location>
</feature>
<evidence type="ECO:0000256" key="4">
    <source>
        <dbReference type="ARBA" id="ARBA00022729"/>
    </source>
</evidence>
<dbReference type="AlphaFoldDB" id="A0A1Y2BGS6"/>
<evidence type="ECO:0000256" key="2">
    <source>
        <dbReference type="ARBA" id="ARBA00006496"/>
    </source>
</evidence>
<dbReference type="Pfam" id="PF13517">
    <property type="entry name" value="FG-GAP_3"/>
    <property type="match status" value="1"/>
</dbReference>
<organism evidence="11 12">
    <name type="scientific">Naematelia encephala</name>
    <dbReference type="NCBI Taxonomy" id="71784"/>
    <lineage>
        <taxon>Eukaryota</taxon>
        <taxon>Fungi</taxon>
        <taxon>Dikarya</taxon>
        <taxon>Basidiomycota</taxon>
        <taxon>Agaricomycotina</taxon>
        <taxon>Tremellomycetes</taxon>
        <taxon>Tremellales</taxon>
        <taxon>Naemateliaceae</taxon>
        <taxon>Naematelia</taxon>
    </lineage>
</organism>
<reference evidence="11 12" key="1">
    <citation type="submission" date="2016-07" db="EMBL/GenBank/DDBJ databases">
        <title>Pervasive Adenine N6-methylation of Active Genes in Fungi.</title>
        <authorList>
            <consortium name="DOE Joint Genome Institute"/>
            <person name="Mondo S.J."/>
            <person name="Dannebaum R.O."/>
            <person name="Kuo R.C."/>
            <person name="Labutti K."/>
            <person name="Haridas S."/>
            <person name="Kuo A."/>
            <person name="Salamov A."/>
            <person name="Ahrendt S.R."/>
            <person name="Lipzen A."/>
            <person name="Sullivan W."/>
            <person name="Andreopoulos W.B."/>
            <person name="Clum A."/>
            <person name="Lindquist E."/>
            <person name="Daum C."/>
            <person name="Ramamoorthy G.K."/>
            <person name="Gryganskyi A."/>
            <person name="Culley D."/>
            <person name="Magnuson J.K."/>
            <person name="James T.Y."/>
            <person name="O'Malley M.A."/>
            <person name="Stajich J.E."/>
            <person name="Spatafora J.W."/>
            <person name="Visel A."/>
            <person name="Grigoriev I.V."/>
        </authorList>
    </citation>
    <scope>NUCLEOTIDE SEQUENCE [LARGE SCALE GENOMIC DNA]</scope>
    <source>
        <strain evidence="11 12">68-887.2</strain>
    </source>
</reference>
<keyword evidence="4 9" id="KW-0732">Signal</keyword>
<accession>A0A1Y2BGS6</accession>
<evidence type="ECO:0000256" key="9">
    <source>
        <dbReference type="SAM" id="SignalP"/>
    </source>
</evidence>
<dbReference type="OrthoDB" id="10022113at2759"/>
<dbReference type="EMBL" id="MCFC01000004">
    <property type="protein sequence ID" value="ORY34008.1"/>
    <property type="molecule type" value="Genomic_DNA"/>
</dbReference>
<evidence type="ECO:0000256" key="6">
    <source>
        <dbReference type="ARBA" id="ARBA00023136"/>
    </source>
</evidence>
<comment type="caution">
    <text evidence="11">The sequence shown here is derived from an EMBL/GenBank/DDBJ whole genome shotgun (WGS) entry which is preliminary data.</text>
</comment>
<evidence type="ECO:0000259" key="10">
    <source>
        <dbReference type="Pfam" id="PF23122"/>
    </source>
</evidence>
<dbReference type="SUPFAM" id="SSF69318">
    <property type="entry name" value="Integrin alpha N-terminal domain"/>
    <property type="match status" value="1"/>
</dbReference>
<evidence type="ECO:0000256" key="3">
    <source>
        <dbReference type="ARBA" id="ARBA00022692"/>
    </source>
</evidence>
<dbReference type="Gene3D" id="2.130.10.130">
    <property type="entry name" value="Integrin alpha, N-terminal"/>
    <property type="match status" value="1"/>
</dbReference>
<evidence type="ECO:0000313" key="11">
    <source>
        <dbReference type="EMBL" id="ORY34008.1"/>
    </source>
</evidence>
<evidence type="ECO:0000313" key="12">
    <source>
        <dbReference type="Proteomes" id="UP000193986"/>
    </source>
</evidence>
<keyword evidence="12" id="KW-1185">Reference proteome</keyword>
<evidence type="ECO:0000256" key="8">
    <source>
        <dbReference type="SAM" id="Phobius"/>
    </source>
</evidence>
<comment type="similarity">
    <text evidence="2">Belongs to the TIP family.</text>
</comment>
<gene>
    <name evidence="11" type="ORF">BCR39DRAFT_518106</name>
</gene>
<feature type="signal peptide" evidence="9">
    <location>
        <begin position="1"/>
        <end position="18"/>
    </location>
</feature>
<dbReference type="InterPro" id="IPR028994">
    <property type="entry name" value="Integrin_alpha_N"/>
</dbReference>
<evidence type="ECO:0000256" key="7">
    <source>
        <dbReference type="ARBA" id="ARBA00023180"/>
    </source>
</evidence>
<dbReference type="PANTHER" id="PTHR13412">
    <property type="entry name" value="T-CELL IMMUNOMODULATORY PROTEIN HOMOLOG"/>
    <property type="match status" value="1"/>
</dbReference>